<dbReference type="Proteomes" id="UP000034462">
    <property type="component" value="Unassembled WGS sequence"/>
</dbReference>
<dbReference type="Gene3D" id="3.30.2350.10">
    <property type="entry name" value="Pseudouridine synthase"/>
    <property type="match status" value="1"/>
</dbReference>
<dbReference type="SUPFAM" id="SSF55120">
    <property type="entry name" value="Pseudouridine synthase"/>
    <property type="match status" value="1"/>
</dbReference>
<comment type="similarity">
    <text evidence="1">Belongs to the pseudouridine synthase RluA family.</text>
</comment>
<protein>
    <submittedName>
        <fullName evidence="3">Pseudouridine synthase</fullName>
    </submittedName>
</protein>
<name>A0A837IPM1_9BACT</name>
<dbReference type="GO" id="GO:0003723">
    <property type="term" value="F:RNA binding"/>
    <property type="evidence" value="ECO:0007669"/>
    <property type="project" value="InterPro"/>
</dbReference>
<evidence type="ECO:0000256" key="1">
    <source>
        <dbReference type="ARBA" id="ARBA00010876"/>
    </source>
</evidence>
<dbReference type="GO" id="GO:0009982">
    <property type="term" value="F:pseudouridine synthase activity"/>
    <property type="evidence" value="ECO:0007669"/>
    <property type="project" value="InterPro"/>
</dbReference>
<dbReference type="PANTHER" id="PTHR21600">
    <property type="entry name" value="MITOCHONDRIAL RNA PSEUDOURIDINE SYNTHASE"/>
    <property type="match status" value="1"/>
</dbReference>
<comment type="caution">
    <text evidence="3">The sequence shown here is derived from an EMBL/GenBank/DDBJ whole genome shotgun (WGS) entry which is preliminary data.</text>
</comment>
<dbReference type="InterPro" id="IPR020103">
    <property type="entry name" value="PsdUridine_synth_cat_dom_sf"/>
</dbReference>
<sequence>MPLKILHEDATLVVIDKPAGLTIEQIEKELGYTPASPAGGPAHRLDKDTSGVLLVAKTPEALEEFRKQFRERQVVKRYICLIEGNLKASTGTIHTLLARSLADRRKQRTFSLSEPKVGRREALTEWKVLKRFEDPSTNNAGYTLLEIIPKTGRKHQVRAHMASLGHPVAGDQLYGFKNQRIPRGLTRQFLHAAYLKIGNLECSSQLPPDLQTVLDNLTETNGYTH</sequence>
<dbReference type="InterPro" id="IPR006224">
    <property type="entry name" value="PsdUridine_synth_RluA-like_CS"/>
</dbReference>
<dbReference type="InterPro" id="IPR006145">
    <property type="entry name" value="PsdUridine_synth_RsuA/RluA"/>
</dbReference>
<gene>
    <name evidence="3" type="ORF">UY25_C0001G0152</name>
</gene>
<organism evidence="3 4">
    <name type="scientific">Candidatus Yanofskybacteria bacterium GW2011_GWC1_48_11</name>
    <dbReference type="NCBI Taxonomy" id="1619027"/>
    <lineage>
        <taxon>Bacteria</taxon>
        <taxon>Candidatus Yanofskyibacteriota</taxon>
    </lineage>
</organism>
<reference evidence="3 4" key="1">
    <citation type="journal article" date="2015" name="Nature">
        <title>rRNA introns, odd ribosomes, and small enigmatic genomes across a large radiation of phyla.</title>
        <authorList>
            <person name="Brown C.T."/>
            <person name="Hug L.A."/>
            <person name="Thomas B.C."/>
            <person name="Sharon I."/>
            <person name="Castelle C.J."/>
            <person name="Singh A."/>
            <person name="Wilkins M.J."/>
            <person name="Williams K.H."/>
            <person name="Banfield J.F."/>
        </authorList>
    </citation>
    <scope>NUCLEOTIDE SEQUENCE [LARGE SCALE GENOMIC DNA]</scope>
</reference>
<evidence type="ECO:0000313" key="3">
    <source>
        <dbReference type="EMBL" id="KKU93659.1"/>
    </source>
</evidence>
<feature type="domain" description="Pseudouridine synthase RsuA/RluA-like" evidence="2">
    <location>
        <begin position="12"/>
        <end position="163"/>
    </location>
</feature>
<dbReference type="GO" id="GO:0000455">
    <property type="term" value="P:enzyme-directed rRNA pseudouridine synthesis"/>
    <property type="evidence" value="ECO:0007669"/>
    <property type="project" value="TreeGrafter"/>
</dbReference>
<dbReference type="PROSITE" id="PS01129">
    <property type="entry name" value="PSI_RLU"/>
    <property type="match status" value="1"/>
</dbReference>
<evidence type="ECO:0000259" key="2">
    <source>
        <dbReference type="Pfam" id="PF00849"/>
    </source>
</evidence>
<evidence type="ECO:0000313" key="4">
    <source>
        <dbReference type="Proteomes" id="UP000034462"/>
    </source>
</evidence>
<dbReference type="AlphaFoldDB" id="A0A837IPM1"/>
<dbReference type="Pfam" id="PF00849">
    <property type="entry name" value="PseudoU_synth_2"/>
    <property type="match status" value="1"/>
</dbReference>
<dbReference type="InterPro" id="IPR050188">
    <property type="entry name" value="RluA_PseudoU_synthase"/>
</dbReference>
<dbReference type="GO" id="GO:0140098">
    <property type="term" value="F:catalytic activity, acting on RNA"/>
    <property type="evidence" value="ECO:0007669"/>
    <property type="project" value="UniProtKB-ARBA"/>
</dbReference>
<dbReference type="PANTHER" id="PTHR21600:SF87">
    <property type="entry name" value="RNA PSEUDOURIDYLATE SYNTHASE DOMAIN-CONTAINING PROTEIN 1"/>
    <property type="match status" value="1"/>
</dbReference>
<accession>A0A837IPM1</accession>
<dbReference type="EMBL" id="LCPH01000001">
    <property type="protein sequence ID" value="KKU93659.1"/>
    <property type="molecule type" value="Genomic_DNA"/>
</dbReference>
<dbReference type="CDD" id="cd02869">
    <property type="entry name" value="PseudoU_synth_RluA_like"/>
    <property type="match status" value="1"/>
</dbReference>
<proteinExistence type="inferred from homology"/>